<dbReference type="GO" id="GO:0004165">
    <property type="term" value="F:delta(3)-delta(2)-enoyl-CoA isomerase activity"/>
    <property type="evidence" value="ECO:0007669"/>
    <property type="project" value="UniProtKB-ARBA"/>
</dbReference>
<keyword evidence="5" id="KW-1185">Reference proteome</keyword>
<comment type="caution">
    <text evidence="4">The sequence shown here is derived from an EMBL/GenBank/DDBJ whole genome shotgun (WGS) entry which is preliminary data.</text>
</comment>
<dbReference type="Pfam" id="PF00378">
    <property type="entry name" value="ECH_1"/>
    <property type="match status" value="1"/>
</dbReference>
<proteinExistence type="predicted"/>
<dbReference type="InterPro" id="IPR001753">
    <property type="entry name" value="Enoyl-CoA_hydra/iso"/>
</dbReference>
<dbReference type="EMBL" id="WIXP02000011">
    <property type="protein sequence ID" value="KAF6202791.1"/>
    <property type="molecule type" value="Genomic_DNA"/>
</dbReference>
<dbReference type="AlphaFoldDB" id="A0A6A4JSF8"/>
<name>A0A6A4JSF8_APOLU</name>
<evidence type="ECO:0000313" key="4">
    <source>
        <dbReference type="EMBL" id="KAF6202791.1"/>
    </source>
</evidence>
<dbReference type="GO" id="GO:0005777">
    <property type="term" value="C:peroxisome"/>
    <property type="evidence" value="ECO:0007669"/>
    <property type="project" value="UniProtKB-SubCell"/>
</dbReference>
<accession>A0A6A4JSF8</accession>
<evidence type="ECO:0000313" key="5">
    <source>
        <dbReference type="Proteomes" id="UP000466442"/>
    </source>
</evidence>
<comment type="subcellular location">
    <subcellularLocation>
        <location evidence="1">Peroxisome</location>
    </subcellularLocation>
</comment>
<dbReference type="PANTHER" id="PTHR43684:SF1">
    <property type="entry name" value="ENOYL-COA DELTA ISOMERASE 2"/>
    <property type="match status" value="1"/>
</dbReference>
<dbReference type="OrthoDB" id="409763at2759"/>
<evidence type="ECO:0000256" key="2">
    <source>
        <dbReference type="ARBA" id="ARBA00023140"/>
    </source>
</evidence>
<keyword evidence="3" id="KW-0413">Isomerase</keyword>
<gene>
    <name evidence="4" type="ORF">GE061_003194</name>
</gene>
<evidence type="ECO:0000256" key="3">
    <source>
        <dbReference type="ARBA" id="ARBA00023235"/>
    </source>
</evidence>
<dbReference type="Proteomes" id="UP000466442">
    <property type="component" value="Unassembled WGS sequence"/>
</dbReference>
<dbReference type="InterPro" id="IPR029045">
    <property type="entry name" value="ClpP/crotonase-like_dom_sf"/>
</dbReference>
<dbReference type="InterPro" id="IPR014748">
    <property type="entry name" value="Enoyl-CoA_hydra_C"/>
</dbReference>
<dbReference type="CDD" id="cd06558">
    <property type="entry name" value="crotonase-like"/>
    <property type="match status" value="1"/>
</dbReference>
<dbReference type="Gene3D" id="3.90.226.10">
    <property type="entry name" value="2-enoyl-CoA Hydratase, Chain A, domain 1"/>
    <property type="match status" value="1"/>
</dbReference>
<organism evidence="4 5">
    <name type="scientific">Apolygus lucorum</name>
    <name type="common">Small green plant bug</name>
    <name type="synonym">Lygocoris lucorum</name>
    <dbReference type="NCBI Taxonomy" id="248454"/>
    <lineage>
        <taxon>Eukaryota</taxon>
        <taxon>Metazoa</taxon>
        <taxon>Ecdysozoa</taxon>
        <taxon>Arthropoda</taxon>
        <taxon>Hexapoda</taxon>
        <taxon>Insecta</taxon>
        <taxon>Pterygota</taxon>
        <taxon>Neoptera</taxon>
        <taxon>Paraneoptera</taxon>
        <taxon>Hemiptera</taxon>
        <taxon>Heteroptera</taxon>
        <taxon>Panheteroptera</taxon>
        <taxon>Cimicomorpha</taxon>
        <taxon>Miridae</taxon>
        <taxon>Mirini</taxon>
        <taxon>Apolygus</taxon>
    </lineage>
</organism>
<dbReference type="Gene3D" id="1.10.12.10">
    <property type="entry name" value="Lyase 2-enoyl-coa Hydratase, Chain A, domain 2"/>
    <property type="match status" value="1"/>
</dbReference>
<evidence type="ECO:0008006" key="6">
    <source>
        <dbReference type="Google" id="ProtNLM"/>
    </source>
</evidence>
<keyword evidence="2" id="KW-0576">Peroxisome</keyword>
<dbReference type="InterPro" id="IPR051053">
    <property type="entry name" value="ECH/Chromodomain_protein"/>
</dbReference>
<evidence type="ECO:0000256" key="1">
    <source>
        <dbReference type="ARBA" id="ARBA00004275"/>
    </source>
</evidence>
<dbReference type="SUPFAM" id="SSF52096">
    <property type="entry name" value="ClpP/crotonase"/>
    <property type="match status" value="1"/>
</dbReference>
<reference evidence="4" key="1">
    <citation type="journal article" date="2021" name="Mol. Ecol. Resour.">
        <title>Apolygus lucorum genome provides insights into omnivorousness and mesophyll feeding.</title>
        <authorList>
            <person name="Liu Y."/>
            <person name="Liu H."/>
            <person name="Wang H."/>
            <person name="Huang T."/>
            <person name="Liu B."/>
            <person name="Yang B."/>
            <person name="Yin L."/>
            <person name="Li B."/>
            <person name="Zhang Y."/>
            <person name="Zhang S."/>
            <person name="Jiang F."/>
            <person name="Zhang X."/>
            <person name="Ren Y."/>
            <person name="Wang B."/>
            <person name="Wang S."/>
            <person name="Lu Y."/>
            <person name="Wu K."/>
            <person name="Fan W."/>
            <person name="Wang G."/>
        </authorList>
    </citation>
    <scope>NUCLEOTIDE SEQUENCE</scope>
    <source>
        <strain evidence="4">12Hb</strain>
    </source>
</reference>
<dbReference type="PANTHER" id="PTHR43684">
    <property type="match status" value="1"/>
</dbReference>
<protein>
    <recommendedName>
        <fullName evidence="6">Enoyl-CoA delta isomerase 2, mitochondrial</fullName>
    </recommendedName>
</protein>
<sequence>MANEEVLVAYKDGLQIITFNRPKKLNSISLESYDRLTEALKEAVERDDVKITVVTGAGSYFSAGNDFSNPPTEDMEGTLRKNLAVLSKFMNTLIDHPKLLVAVVNGPAIGIAVTMLSHFDLIYASEKATFHTPFSSLGLCAEGCSSYMFPRVLGKSLAAKMLYFNYKMSAIEAKEVGFVAELFNINSLAKIYEDLKSYTNLPVNSLMASKRLLRKHDREALKAVNAFELEELIERFMSEDFLNAMMQMMSKRSKSKL</sequence>